<comment type="caution">
    <text evidence="9">The sequence shown here is derived from an EMBL/GenBank/DDBJ whole genome shotgun (WGS) entry which is preliminary data.</text>
</comment>
<evidence type="ECO:0000256" key="3">
    <source>
        <dbReference type="ARBA" id="ARBA00010617"/>
    </source>
</evidence>
<keyword evidence="8" id="KW-0503">Monooxygenase</keyword>
<sequence>MGSASDSEFSQAVLKGFEKANVSAERNERFMGLWTRAGVQNTEIYSAIRQDLSKNLKIVLPLIQDEAKYAFKELNIQSEWTSVNLNSAMLRMVALISGRVFVGSPLSRSEEWLDASINYTRALSKVQDDYLGLDLILSNIAAPFLGSVWRARGYMTKAQTWMRPLVAEILAAEKAMDGPSKADTDKTSTRAGEDQMILKWLYSILRLVLSTSGDLREEVETVVAEEGEQNEDGNIYLRKATFATMKKLDSFIKESQRFNSLAFGMRNHAF</sequence>
<dbReference type="PANTHER" id="PTHR46206:SF6">
    <property type="entry name" value="CYTOCHROME P450 MONOOXYGENASE AN1598-RELATED"/>
    <property type="match status" value="1"/>
</dbReference>
<keyword evidence="7" id="KW-0408">Iron</keyword>
<accession>A0A0F9XI91</accession>
<evidence type="ECO:0000313" key="10">
    <source>
        <dbReference type="Proteomes" id="UP000034112"/>
    </source>
</evidence>
<gene>
    <name evidence="9" type="ORF">THAR02_03686</name>
</gene>
<name>A0A0F9XI91_TRIHA</name>
<dbReference type="GO" id="GO:0005506">
    <property type="term" value="F:iron ion binding"/>
    <property type="evidence" value="ECO:0007669"/>
    <property type="project" value="InterPro"/>
</dbReference>
<evidence type="ECO:0000256" key="4">
    <source>
        <dbReference type="ARBA" id="ARBA00022617"/>
    </source>
</evidence>
<evidence type="ECO:0000313" key="9">
    <source>
        <dbReference type="EMBL" id="KKP04230.1"/>
    </source>
</evidence>
<dbReference type="OrthoDB" id="1844152at2759"/>
<dbReference type="SUPFAM" id="SSF48264">
    <property type="entry name" value="Cytochrome P450"/>
    <property type="match status" value="1"/>
</dbReference>
<evidence type="ECO:0000256" key="5">
    <source>
        <dbReference type="ARBA" id="ARBA00022723"/>
    </source>
</evidence>
<organism evidence="9 10">
    <name type="scientific">Trichoderma harzianum</name>
    <name type="common">Hypocrea lixii</name>
    <dbReference type="NCBI Taxonomy" id="5544"/>
    <lineage>
        <taxon>Eukaryota</taxon>
        <taxon>Fungi</taxon>
        <taxon>Dikarya</taxon>
        <taxon>Ascomycota</taxon>
        <taxon>Pezizomycotina</taxon>
        <taxon>Sordariomycetes</taxon>
        <taxon>Hypocreomycetidae</taxon>
        <taxon>Hypocreales</taxon>
        <taxon>Hypocreaceae</taxon>
        <taxon>Trichoderma</taxon>
    </lineage>
</organism>
<reference evidence="10" key="1">
    <citation type="journal article" date="2015" name="Genome Announc.">
        <title>Draft whole-genome sequence of the biocontrol agent Trichoderma harzianum T6776.</title>
        <authorList>
            <person name="Baroncelli R."/>
            <person name="Piaggeschi G."/>
            <person name="Fiorini L."/>
            <person name="Bertolini E."/>
            <person name="Zapparata A."/>
            <person name="Pe M.E."/>
            <person name="Sarrocco S."/>
            <person name="Vannacci G."/>
        </authorList>
    </citation>
    <scope>NUCLEOTIDE SEQUENCE [LARGE SCALE GENOMIC DNA]</scope>
    <source>
        <strain evidence="10">T6776</strain>
    </source>
</reference>
<comment type="similarity">
    <text evidence="3">Belongs to the cytochrome P450 family.</text>
</comment>
<evidence type="ECO:0000256" key="6">
    <source>
        <dbReference type="ARBA" id="ARBA00023002"/>
    </source>
</evidence>
<evidence type="ECO:0000256" key="1">
    <source>
        <dbReference type="ARBA" id="ARBA00001971"/>
    </source>
</evidence>
<evidence type="ECO:0000256" key="8">
    <source>
        <dbReference type="ARBA" id="ARBA00023033"/>
    </source>
</evidence>
<keyword evidence="5" id="KW-0479">Metal-binding</keyword>
<evidence type="ECO:0000256" key="2">
    <source>
        <dbReference type="ARBA" id="ARBA00004167"/>
    </source>
</evidence>
<dbReference type="GO" id="GO:0004497">
    <property type="term" value="F:monooxygenase activity"/>
    <property type="evidence" value="ECO:0007669"/>
    <property type="project" value="UniProtKB-KW"/>
</dbReference>
<dbReference type="Proteomes" id="UP000034112">
    <property type="component" value="Unassembled WGS sequence"/>
</dbReference>
<comment type="subcellular location">
    <subcellularLocation>
        <location evidence="2">Membrane</location>
        <topology evidence="2">Single-pass membrane protein</topology>
    </subcellularLocation>
</comment>
<dbReference type="Gene3D" id="1.10.630.10">
    <property type="entry name" value="Cytochrome P450"/>
    <property type="match status" value="1"/>
</dbReference>
<dbReference type="PANTHER" id="PTHR46206">
    <property type="entry name" value="CYTOCHROME P450"/>
    <property type="match status" value="1"/>
</dbReference>
<protein>
    <submittedName>
        <fullName evidence="9">Uncharacterized protein</fullName>
    </submittedName>
</protein>
<dbReference type="InterPro" id="IPR036396">
    <property type="entry name" value="Cyt_P450_sf"/>
</dbReference>
<dbReference type="GO" id="GO:0020037">
    <property type="term" value="F:heme binding"/>
    <property type="evidence" value="ECO:0007669"/>
    <property type="project" value="InterPro"/>
</dbReference>
<comment type="cofactor">
    <cofactor evidence="1">
        <name>heme</name>
        <dbReference type="ChEBI" id="CHEBI:30413"/>
    </cofactor>
</comment>
<keyword evidence="6" id="KW-0560">Oxidoreductase</keyword>
<evidence type="ECO:0000256" key="7">
    <source>
        <dbReference type="ARBA" id="ARBA00023004"/>
    </source>
</evidence>
<proteinExistence type="inferred from homology"/>
<keyword evidence="4" id="KW-0349">Heme</keyword>
<dbReference type="EMBL" id="JOKZ01000084">
    <property type="protein sequence ID" value="KKP04230.1"/>
    <property type="molecule type" value="Genomic_DNA"/>
</dbReference>
<dbReference type="AlphaFoldDB" id="A0A0F9XI91"/>
<dbReference type="GO" id="GO:0016705">
    <property type="term" value="F:oxidoreductase activity, acting on paired donors, with incorporation or reduction of molecular oxygen"/>
    <property type="evidence" value="ECO:0007669"/>
    <property type="project" value="InterPro"/>
</dbReference>
<dbReference type="GO" id="GO:0016020">
    <property type="term" value="C:membrane"/>
    <property type="evidence" value="ECO:0007669"/>
    <property type="project" value="UniProtKB-SubCell"/>
</dbReference>